<dbReference type="GO" id="GO:0016301">
    <property type="term" value="F:kinase activity"/>
    <property type="evidence" value="ECO:0007669"/>
    <property type="project" value="UniProtKB-KW"/>
</dbReference>
<accession>A0ABV9GQR1</accession>
<dbReference type="Gene3D" id="3.30.200.20">
    <property type="entry name" value="Phosphorylase Kinase, domain 1"/>
    <property type="match status" value="1"/>
</dbReference>
<dbReference type="PANTHER" id="PTHR12149">
    <property type="entry name" value="FRUCTOSAMINE 3 KINASE-RELATED PROTEIN"/>
    <property type="match status" value="1"/>
</dbReference>
<evidence type="ECO:0000313" key="2">
    <source>
        <dbReference type="EMBL" id="MFC4619914.1"/>
    </source>
</evidence>
<dbReference type="PANTHER" id="PTHR12149:SF8">
    <property type="entry name" value="PROTEIN-RIBULOSAMINE 3-KINASE"/>
    <property type="match status" value="1"/>
</dbReference>
<sequence>MMEKKLFQKALKAISDDTPIQDIKPMSGGCINRAYRVQTGQRTYFIKTNDHVPHDFFKKEADGLALIRATATIHVPEVYYYNEPMNGEPVILVMEWIEGERSEQTDAALGHGLAQLHLKRGYFFGLKYQNYIGELKQYNGLFRTWLDYFREQRLLQQIETAKALGRMPTERLHSLMKLLDRLDRYIPEVVRPSLLHGDLWSANVLAGPNGVPYLIDPAVLYGHDEFEMAYTELFGGFTQNFYDAYYDINPLAADYQDRKPLYQLFYLLAHLNIFGEAYGPKVDEIVSRYVG</sequence>
<dbReference type="SUPFAM" id="SSF56112">
    <property type="entry name" value="Protein kinase-like (PK-like)"/>
    <property type="match status" value="1"/>
</dbReference>
<evidence type="ECO:0000313" key="3">
    <source>
        <dbReference type="Proteomes" id="UP001596022"/>
    </source>
</evidence>
<evidence type="ECO:0000256" key="1">
    <source>
        <dbReference type="PIRNR" id="PIRNR006221"/>
    </source>
</evidence>
<protein>
    <submittedName>
        <fullName evidence="2">Fructosamine kinase family protein</fullName>
    </submittedName>
</protein>
<reference evidence="3" key="1">
    <citation type="journal article" date="2019" name="Int. J. Syst. Evol. Microbiol.">
        <title>The Global Catalogue of Microorganisms (GCM) 10K type strain sequencing project: providing services to taxonomists for standard genome sequencing and annotation.</title>
        <authorList>
            <consortium name="The Broad Institute Genomics Platform"/>
            <consortium name="The Broad Institute Genome Sequencing Center for Infectious Disease"/>
            <person name="Wu L."/>
            <person name="Ma J."/>
        </authorList>
    </citation>
    <scope>NUCLEOTIDE SEQUENCE [LARGE SCALE GENOMIC DNA]</scope>
    <source>
        <strain evidence="3">CGMCC 1.16306</strain>
    </source>
</reference>
<dbReference type="EMBL" id="JBHSFW010000013">
    <property type="protein sequence ID" value="MFC4619914.1"/>
    <property type="molecule type" value="Genomic_DNA"/>
</dbReference>
<gene>
    <name evidence="2" type="ORF">ACFO4N_14470</name>
</gene>
<keyword evidence="1 2" id="KW-0418">Kinase</keyword>
<proteinExistence type="inferred from homology"/>
<dbReference type="Gene3D" id="3.90.1200.10">
    <property type="match status" value="1"/>
</dbReference>
<dbReference type="InterPro" id="IPR011009">
    <property type="entry name" value="Kinase-like_dom_sf"/>
</dbReference>
<dbReference type="InterPro" id="IPR016477">
    <property type="entry name" value="Fructo-/Ketosamine-3-kinase"/>
</dbReference>
<comment type="similarity">
    <text evidence="1">Belongs to the fructosamine kinase family.</text>
</comment>
<dbReference type="Proteomes" id="UP001596022">
    <property type="component" value="Unassembled WGS sequence"/>
</dbReference>
<keyword evidence="1" id="KW-0808">Transferase</keyword>
<comment type="caution">
    <text evidence="2">The sequence shown here is derived from an EMBL/GenBank/DDBJ whole genome shotgun (WGS) entry which is preliminary data.</text>
</comment>
<keyword evidence="3" id="KW-1185">Reference proteome</keyword>
<dbReference type="RefSeq" id="WP_376847033.1">
    <property type="nucleotide sequence ID" value="NZ_JBHSFW010000013.1"/>
</dbReference>
<organism evidence="2 3">
    <name type="scientific">Camelliibacillus cellulosilyticus</name>
    <dbReference type="NCBI Taxonomy" id="2174486"/>
    <lineage>
        <taxon>Bacteria</taxon>
        <taxon>Bacillati</taxon>
        <taxon>Bacillota</taxon>
        <taxon>Bacilli</taxon>
        <taxon>Bacillales</taxon>
        <taxon>Sporolactobacillaceae</taxon>
        <taxon>Camelliibacillus</taxon>
    </lineage>
</organism>
<dbReference type="PIRSF" id="PIRSF006221">
    <property type="entry name" value="Ketosamine-3-kinase"/>
    <property type="match status" value="1"/>
</dbReference>
<name>A0ABV9GQR1_9BACL</name>
<dbReference type="Pfam" id="PF03881">
    <property type="entry name" value="Fructosamin_kin"/>
    <property type="match status" value="1"/>
</dbReference>